<dbReference type="OrthoDB" id="8527745at2"/>
<dbReference type="EMBL" id="FORC01000001">
    <property type="protein sequence ID" value="SFI44023.1"/>
    <property type="molecule type" value="Genomic_DNA"/>
</dbReference>
<dbReference type="RefSeq" id="WP_074881720.1">
    <property type="nucleotide sequence ID" value="NZ_FORC01000001.1"/>
</dbReference>
<sequence>MSQVIITTGRRCGKSLLHLLVYAANNGWTARRTRGGHVRFQKPGCVPVFTSSTPSDWRAYRNALAMLVRADRAGEAAHG</sequence>
<keyword evidence="2" id="KW-1185">Reference proteome</keyword>
<protein>
    <submittedName>
        <fullName evidence="1">Uncharacterized protein</fullName>
    </submittedName>
</protein>
<dbReference type="STRING" id="289370.SAMN05216602_1485"/>
<reference evidence="2" key="1">
    <citation type="submission" date="2016-10" db="EMBL/GenBank/DDBJ databases">
        <authorList>
            <person name="Varghese N."/>
            <person name="Submissions S."/>
        </authorList>
    </citation>
    <scope>NUCLEOTIDE SEQUENCE [LARGE SCALE GENOMIC DNA]</scope>
    <source>
        <strain evidence="2">LMG 22563</strain>
    </source>
</reference>
<dbReference type="Proteomes" id="UP000183018">
    <property type="component" value="Unassembled WGS sequence"/>
</dbReference>
<evidence type="ECO:0000313" key="1">
    <source>
        <dbReference type="EMBL" id="SFI44023.1"/>
    </source>
</evidence>
<accession>A0A1I3I8E3</accession>
<organism evidence="1 2">
    <name type="scientific">Phytopseudomonas argentinensis</name>
    <dbReference type="NCBI Taxonomy" id="289370"/>
    <lineage>
        <taxon>Bacteria</taxon>
        <taxon>Pseudomonadati</taxon>
        <taxon>Pseudomonadota</taxon>
        <taxon>Gammaproteobacteria</taxon>
        <taxon>Pseudomonadales</taxon>
        <taxon>Pseudomonadaceae</taxon>
        <taxon>Phytopseudomonas</taxon>
    </lineage>
</organism>
<proteinExistence type="predicted"/>
<dbReference type="AlphaFoldDB" id="A0A1I3I8E3"/>
<name>A0A1I3I8E3_9GAMM</name>
<evidence type="ECO:0000313" key="2">
    <source>
        <dbReference type="Proteomes" id="UP000183018"/>
    </source>
</evidence>
<gene>
    <name evidence="1" type="ORF">SAMN05216602_1485</name>
</gene>